<reference evidence="2" key="1">
    <citation type="submission" date="2021-02" db="EMBL/GenBank/DDBJ databases">
        <authorList>
            <person name="Nowell W R."/>
        </authorList>
    </citation>
    <scope>NUCLEOTIDE SEQUENCE</scope>
</reference>
<feature type="compositionally biased region" description="Low complexity" evidence="1">
    <location>
        <begin position="175"/>
        <end position="192"/>
    </location>
</feature>
<evidence type="ECO:0000313" key="3">
    <source>
        <dbReference type="Proteomes" id="UP000663828"/>
    </source>
</evidence>
<feature type="region of interest" description="Disordered" evidence="1">
    <location>
        <begin position="175"/>
        <end position="194"/>
    </location>
</feature>
<evidence type="ECO:0000313" key="2">
    <source>
        <dbReference type="EMBL" id="CAF1632964.1"/>
    </source>
</evidence>
<name>A0A816DH71_ADIRI</name>
<proteinExistence type="predicted"/>
<comment type="caution">
    <text evidence="2">The sequence shown here is derived from an EMBL/GenBank/DDBJ whole genome shotgun (WGS) entry which is preliminary data.</text>
</comment>
<accession>A0A816DH71</accession>
<protein>
    <submittedName>
        <fullName evidence="2">Uncharacterized protein</fullName>
    </submittedName>
</protein>
<dbReference type="EMBL" id="CAJNOR010008417">
    <property type="protein sequence ID" value="CAF1632964.1"/>
    <property type="molecule type" value="Genomic_DNA"/>
</dbReference>
<organism evidence="2 3">
    <name type="scientific">Adineta ricciae</name>
    <name type="common">Rotifer</name>
    <dbReference type="NCBI Taxonomy" id="249248"/>
    <lineage>
        <taxon>Eukaryota</taxon>
        <taxon>Metazoa</taxon>
        <taxon>Spiralia</taxon>
        <taxon>Gnathifera</taxon>
        <taxon>Rotifera</taxon>
        <taxon>Eurotatoria</taxon>
        <taxon>Bdelloidea</taxon>
        <taxon>Adinetida</taxon>
        <taxon>Adinetidae</taxon>
        <taxon>Adineta</taxon>
    </lineage>
</organism>
<gene>
    <name evidence="2" type="ORF">XAT740_LOCUS51970</name>
</gene>
<evidence type="ECO:0000256" key="1">
    <source>
        <dbReference type="SAM" id="MobiDB-lite"/>
    </source>
</evidence>
<keyword evidence="3" id="KW-1185">Reference proteome</keyword>
<sequence length="209" mass="24861">MIGVAAQIEQSVEYQQSSDEVRIKKENIGLEDYQHQDYQYHLFNNQNKHDSYYKDLSKIKVRFDKSIPNMQQIIRTDMKRISINKLYDRQLKEIVHGPRGLDWQYKQQLKRFKNDERDIRRELLRLNYDLAKISFSSYLNGSLNKNPLPNSTRKTKAVLKHSLLITDRRVSINFSTPTNQTQSSSSGNESSSWIRQKQFHQEKIKEFFA</sequence>
<dbReference type="Proteomes" id="UP000663828">
    <property type="component" value="Unassembled WGS sequence"/>
</dbReference>
<dbReference type="AlphaFoldDB" id="A0A816DH71"/>